<evidence type="ECO:0000313" key="7">
    <source>
        <dbReference type="EMBL" id="MFC4635636.1"/>
    </source>
</evidence>
<dbReference type="Pfam" id="PF00196">
    <property type="entry name" value="GerE"/>
    <property type="match status" value="1"/>
</dbReference>
<keyword evidence="2" id="KW-0805">Transcription regulation</keyword>
<dbReference type="PANTHER" id="PTHR43214:SF41">
    <property type="entry name" value="NITRATE_NITRITE RESPONSE REGULATOR PROTEIN NARP"/>
    <property type="match status" value="1"/>
</dbReference>
<accession>A0ABV9HZP4</accession>
<dbReference type="InterPro" id="IPR000792">
    <property type="entry name" value="Tscrpt_reg_LuxR_C"/>
</dbReference>
<evidence type="ECO:0000256" key="1">
    <source>
        <dbReference type="ARBA" id="ARBA00022553"/>
    </source>
</evidence>
<dbReference type="Pfam" id="PF00072">
    <property type="entry name" value="Response_reg"/>
    <property type="match status" value="1"/>
</dbReference>
<keyword evidence="4" id="KW-0804">Transcription</keyword>
<dbReference type="EMBL" id="JBHSFV010000011">
    <property type="protein sequence ID" value="MFC4635636.1"/>
    <property type="molecule type" value="Genomic_DNA"/>
</dbReference>
<proteinExistence type="predicted"/>
<reference evidence="8" key="1">
    <citation type="journal article" date="2019" name="Int. J. Syst. Evol. Microbiol.">
        <title>The Global Catalogue of Microorganisms (GCM) 10K type strain sequencing project: providing services to taxonomists for standard genome sequencing and annotation.</title>
        <authorList>
            <consortium name="The Broad Institute Genomics Platform"/>
            <consortium name="The Broad Institute Genome Sequencing Center for Infectious Disease"/>
            <person name="Wu L."/>
            <person name="Ma J."/>
        </authorList>
    </citation>
    <scope>NUCLEOTIDE SEQUENCE [LARGE SCALE GENOMIC DNA]</scope>
    <source>
        <strain evidence="8">YJ-61-S</strain>
    </source>
</reference>
<dbReference type="Proteomes" id="UP001596043">
    <property type="component" value="Unassembled WGS sequence"/>
</dbReference>
<organism evidence="7 8">
    <name type="scientific">Dokdonia ponticola</name>
    <dbReference type="NCBI Taxonomy" id="2041041"/>
    <lineage>
        <taxon>Bacteria</taxon>
        <taxon>Pseudomonadati</taxon>
        <taxon>Bacteroidota</taxon>
        <taxon>Flavobacteriia</taxon>
        <taxon>Flavobacteriales</taxon>
        <taxon>Flavobacteriaceae</taxon>
        <taxon>Dokdonia</taxon>
    </lineage>
</organism>
<comment type="caution">
    <text evidence="7">The sequence shown here is derived from an EMBL/GenBank/DDBJ whole genome shotgun (WGS) entry which is preliminary data.</text>
</comment>
<sequence length="225" mass="25794">MRPLKVAIVDDHILFAKALKTLVSGFEDTYVVFVAKNGREFIEYIKDNKEPPDVVLLDVQMPIMNGLSTMAWLKDNRPEINVIAITMEDDEETISNMVFFGCKGYLLKDVEPKRLNESIIKASKGEFVYNEIVDVPFRKQALNGISNEAEAEVNNHRKFQLKETDQEFLNYLCGTDLGYKEIANRMNLSPKTIENRRADLFRRLGVTSRVGAVIYVMKHKLIEQS</sequence>
<keyword evidence="8" id="KW-1185">Reference proteome</keyword>
<evidence type="ECO:0000256" key="3">
    <source>
        <dbReference type="ARBA" id="ARBA00023125"/>
    </source>
</evidence>
<dbReference type="RefSeq" id="WP_379981056.1">
    <property type="nucleotide sequence ID" value="NZ_JBHSFV010000011.1"/>
</dbReference>
<dbReference type="InterPro" id="IPR016032">
    <property type="entry name" value="Sig_transdc_resp-reg_C-effctor"/>
</dbReference>
<dbReference type="SMART" id="SM00448">
    <property type="entry name" value="REC"/>
    <property type="match status" value="1"/>
</dbReference>
<keyword evidence="1 5" id="KW-0597">Phosphoprotein</keyword>
<evidence type="ECO:0000259" key="6">
    <source>
        <dbReference type="PROSITE" id="PS50110"/>
    </source>
</evidence>
<dbReference type="SUPFAM" id="SSF52172">
    <property type="entry name" value="CheY-like"/>
    <property type="match status" value="1"/>
</dbReference>
<dbReference type="SMART" id="SM00421">
    <property type="entry name" value="HTH_LUXR"/>
    <property type="match status" value="1"/>
</dbReference>
<evidence type="ECO:0000256" key="4">
    <source>
        <dbReference type="ARBA" id="ARBA00023163"/>
    </source>
</evidence>
<feature type="modified residue" description="4-aspartylphosphate" evidence="5">
    <location>
        <position position="58"/>
    </location>
</feature>
<dbReference type="CDD" id="cd17535">
    <property type="entry name" value="REC_NarL-like"/>
    <property type="match status" value="1"/>
</dbReference>
<keyword evidence="3" id="KW-0238">DNA-binding</keyword>
<dbReference type="InterPro" id="IPR001789">
    <property type="entry name" value="Sig_transdc_resp-reg_receiver"/>
</dbReference>
<dbReference type="Gene3D" id="3.40.50.2300">
    <property type="match status" value="1"/>
</dbReference>
<evidence type="ECO:0000256" key="2">
    <source>
        <dbReference type="ARBA" id="ARBA00023015"/>
    </source>
</evidence>
<dbReference type="PROSITE" id="PS50110">
    <property type="entry name" value="RESPONSE_REGULATORY"/>
    <property type="match status" value="1"/>
</dbReference>
<protein>
    <submittedName>
        <fullName evidence="7">Response regulator</fullName>
    </submittedName>
</protein>
<name>A0ABV9HZP4_9FLAO</name>
<dbReference type="InterPro" id="IPR058245">
    <property type="entry name" value="NreC/VraR/RcsB-like_REC"/>
</dbReference>
<dbReference type="InterPro" id="IPR011006">
    <property type="entry name" value="CheY-like_superfamily"/>
</dbReference>
<evidence type="ECO:0000313" key="8">
    <source>
        <dbReference type="Proteomes" id="UP001596043"/>
    </source>
</evidence>
<dbReference type="SUPFAM" id="SSF46894">
    <property type="entry name" value="C-terminal effector domain of the bipartite response regulators"/>
    <property type="match status" value="1"/>
</dbReference>
<dbReference type="InterPro" id="IPR039420">
    <property type="entry name" value="WalR-like"/>
</dbReference>
<gene>
    <name evidence="7" type="ORF">ACFO3O_17120</name>
</gene>
<evidence type="ECO:0000256" key="5">
    <source>
        <dbReference type="PROSITE-ProRule" id="PRU00169"/>
    </source>
</evidence>
<dbReference type="PANTHER" id="PTHR43214">
    <property type="entry name" value="TWO-COMPONENT RESPONSE REGULATOR"/>
    <property type="match status" value="1"/>
</dbReference>
<feature type="domain" description="Response regulatory" evidence="6">
    <location>
        <begin position="5"/>
        <end position="123"/>
    </location>
</feature>